<gene>
    <name evidence="1" type="ORF">GK091_15450</name>
</gene>
<dbReference type="SUPFAM" id="SSF56731">
    <property type="entry name" value="DNA primase core"/>
    <property type="match status" value="1"/>
</dbReference>
<keyword evidence="2" id="KW-1185">Reference proteome</keyword>
<dbReference type="RefSeq" id="WP_164039978.1">
    <property type="nucleotide sequence ID" value="NZ_JAAGNZ010000001.1"/>
</dbReference>
<organism evidence="1 2">
    <name type="scientific">Spirosoma agri</name>
    <dbReference type="NCBI Taxonomy" id="1987381"/>
    <lineage>
        <taxon>Bacteria</taxon>
        <taxon>Pseudomonadati</taxon>
        <taxon>Bacteroidota</taxon>
        <taxon>Cytophagia</taxon>
        <taxon>Cytophagales</taxon>
        <taxon>Cytophagaceae</taxon>
        <taxon>Spirosoma</taxon>
    </lineage>
</organism>
<name>A0A6M0IK94_9BACT</name>
<reference evidence="1 2" key="1">
    <citation type="submission" date="2020-02" db="EMBL/GenBank/DDBJ databases">
        <title>Draft genome sequence of two Spirosoma agri KCTC 52727 and Spirosoma terrae KCTC 52035.</title>
        <authorList>
            <person name="Rojas J."/>
            <person name="Ambika Manirajan B."/>
            <person name="Ratering S."/>
            <person name="Suarez C."/>
            <person name="Schnell S."/>
        </authorList>
    </citation>
    <scope>NUCLEOTIDE SEQUENCE [LARGE SCALE GENOMIC DNA]</scope>
    <source>
        <strain evidence="1 2">KCTC 52727</strain>
    </source>
</reference>
<sequence>MTKLDELRKRFPNLIPVQELRATVSIIELALHYGYELQPNKGHSRPVLEHTAYQDRIVIKNPRNPAQQVYQRAGDFADSGTIIDFIRNRLVTVFSQFNQPADNEFKNITSVLYSYLQVDAELIVRNPQMAVRLPDDKPKEAFDVALFDIRPLENENYLIKRQISPETINSPEFAGKVVSQVTYYDPKGGHAEQFPTVKAHPQRQYIQFTNVAFPYYNGLSADVTGLELRNEQVKLHAPGSDRLNSVFLSNPVPIAEQFFVLESAIDALSHKQLRTRRGDDTINSVYFSTGGQLTPQQVDTITRYIDSFKKSPAWRINLAFDNDTKGHLFDLQFIQQLIAIQLPIRPTAVGPGRIGYRLPAQERYWPLREALLDRIATYNNGVRMGSPITTDSGESQLLMVVDTNGQFDLVIPEAIAPLSAVCTSLLELTRLNQRVQIIKSLNKDFNEDLRQEIN</sequence>
<dbReference type="AlphaFoldDB" id="A0A6M0IK94"/>
<protein>
    <submittedName>
        <fullName evidence="1">Toprim domain-containing protein</fullName>
    </submittedName>
</protein>
<dbReference type="Gene3D" id="3.40.1360.10">
    <property type="match status" value="1"/>
</dbReference>
<dbReference type="Proteomes" id="UP000477386">
    <property type="component" value="Unassembled WGS sequence"/>
</dbReference>
<proteinExistence type="predicted"/>
<evidence type="ECO:0000313" key="2">
    <source>
        <dbReference type="Proteomes" id="UP000477386"/>
    </source>
</evidence>
<dbReference type="Pfam" id="PF13155">
    <property type="entry name" value="Toprim_2"/>
    <property type="match status" value="1"/>
</dbReference>
<accession>A0A6M0IK94</accession>
<dbReference type="EMBL" id="JAAGNZ010000001">
    <property type="protein sequence ID" value="NEU68287.1"/>
    <property type="molecule type" value="Genomic_DNA"/>
</dbReference>
<dbReference type="CDD" id="cd01029">
    <property type="entry name" value="TOPRIM_primases"/>
    <property type="match status" value="1"/>
</dbReference>
<evidence type="ECO:0000313" key="1">
    <source>
        <dbReference type="EMBL" id="NEU68287.1"/>
    </source>
</evidence>
<dbReference type="InterPro" id="IPR034154">
    <property type="entry name" value="TOPRIM_DnaG/twinkle"/>
</dbReference>
<comment type="caution">
    <text evidence="1">The sequence shown here is derived from an EMBL/GenBank/DDBJ whole genome shotgun (WGS) entry which is preliminary data.</text>
</comment>